<dbReference type="FunFam" id="3.40.30.10:FF:000245">
    <property type="entry name" value="Thioredoxin"/>
    <property type="match status" value="1"/>
</dbReference>
<dbReference type="InterPro" id="IPR036249">
    <property type="entry name" value="Thioredoxin-like_sf"/>
</dbReference>
<dbReference type="InterPro" id="IPR013766">
    <property type="entry name" value="Thioredoxin_domain"/>
</dbReference>
<keyword evidence="1" id="KW-0813">Transport</keyword>
<keyword evidence="2" id="KW-1015">Disulfide bond</keyword>
<dbReference type="PANTHER" id="PTHR10438">
    <property type="entry name" value="THIOREDOXIN"/>
    <property type="match status" value="1"/>
</dbReference>
<dbReference type="InterPro" id="IPR050620">
    <property type="entry name" value="Thioredoxin_H-type-like"/>
</dbReference>
<proteinExistence type="predicted"/>
<keyword evidence="1" id="KW-0249">Electron transport</keyword>
<name>A0AAP0EPU9_9MAGN</name>
<evidence type="ECO:0000256" key="3">
    <source>
        <dbReference type="ARBA" id="ARBA00023284"/>
    </source>
</evidence>
<dbReference type="PROSITE" id="PS51352">
    <property type="entry name" value="THIOREDOXIN_2"/>
    <property type="match status" value="1"/>
</dbReference>
<evidence type="ECO:0000313" key="5">
    <source>
        <dbReference type="EMBL" id="KAK9093593.1"/>
    </source>
</evidence>
<keyword evidence="3" id="KW-0676">Redox-active center</keyword>
<sequence>MAKNCLTRAPLLLRLLGSKRDPTLTLNPSLNHFHSSVENPLPPTIFPLISKPTHAPPCPCCNNRGFLSYPSRLFASSSSSPPTSNVVIVKSEEQFNSSLQKAKDESLPAVFYFTATWCGPCKLIAPLVEELSKKYPQVTTYKIDIDEEGLQNILSDLKVYSVPTLHFYNNGTKASEVVGADVQRLKQTMENLYNLAVAGQYDVLQIEDSSNAHTWDQAVVGRLTFHCEGACRISFVKLSRVLYQSHVQPVVFIKENEIAEEPTLLPFNLTADTLQPEYVVQCGFYAIREVKGFRFLFSFLLS</sequence>
<dbReference type="AlphaFoldDB" id="A0AAP0EPU9"/>
<keyword evidence="6" id="KW-1185">Reference proteome</keyword>
<evidence type="ECO:0000313" key="6">
    <source>
        <dbReference type="Proteomes" id="UP001420932"/>
    </source>
</evidence>
<dbReference type="PANTHER" id="PTHR10438:SF405">
    <property type="entry name" value="THIOREDOXIN DOMAIN-CONTAINING PROTEIN"/>
    <property type="match status" value="1"/>
</dbReference>
<dbReference type="CDD" id="cd02947">
    <property type="entry name" value="TRX_family"/>
    <property type="match status" value="1"/>
</dbReference>
<protein>
    <recommendedName>
        <fullName evidence="4">Thioredoxin domain-containing protein</fullName>
    </recommendedName>
</protein>
<comment type="caution">
    <text evidence="5">The sequence shown here is derived from an EMBL/GenBank/DDBJ whole genome shotgun (WGS) entry which is preliminary data.</text>
</comment>
<reference evidence="5 6" key="1">
    <citation type="submission" date="2024-01" db="EMBL/GenBank/DDBJ databases">
        <title>Genome assemblies of Stephania.</title>
        <authorList>
            <person name="Yang L."/>
        </authorList>
    </citation>
    <scope>NUCLEOTIDE SEQUENCE [LARGE SCALE GENOMIC DNA]</scope>
    <source>
        <strain evidence="5">YNDBR</strain>
        <tissue evidence="5">Leaf</tissue>
    </source>
</reference>
<dbReference type="Pfam" id="PF00085">
    <property type="entry name" value="Thioredoxin"/>
    <property type="match status" value="1"/>
</dbReference>
<evidence type="ECO:0000256" key="2">
    <source>
        <dbReference type="ARBA" id="ARBA00023157"/>
    </source>
</evidence>
<accession>A0AAP0EPU9</accession>
<dbReference type="Gene3D" id="3.40.30.10">
    <property type="entry name" value="Glutaredoxin"/>
    <property type="match status" value="1"/>
</dbReference>
<organism evidence="5 6">
    <name type="scientific">Stephania yunnanensis</name>
    <dbReference type="NCBI Taxonomy" id="152371"/>
    <lineage>
        <taxon>Eukaryota</taxon>
        <taxon>Viridiplantae</taxon>
        <taxon>Streptophyta</taxon>
        <taxon>Embryophyta</taxon>
        <taxon>Tracheophyta</taxon>
        <taxon>Spermatophyta</taxon>
        <taxon>Magnoliopsida</taxon>
        <taxon>Ranunculales</taxon>
        <taxon>Menispermaceae</taxon>
        <taxon>Menispermoideae</taxon>
        <taxon>Cissampelideae</taxon>
        <taxon>Stephania</taxon>
    </lineage>
</organism>
<dbReference type="SUPFAM" id="SSF52833">
    <property type="entry name" value="Thioredoxin-like"/>
    <property type="match status" value="1"/>
</dbReference>
<evidence type="ECO:0000259" key="4">
    <source>
        <dbReference type="PROSITE" id="PS51352"/>
    </source>
</evidence>
<gene>
    <name evidence="5" type="ORF">Syun_028504</name>
</gene>
<feature type="domain" description="Thioredoxin" evidence="4">
    <location>
        <begin position="75"/>
        <end position="194"/>
    </location>
</feature>
<dbReference type="EMBL" id="JBBNAF010000012">
    <property type="protein sequence ID" value="KAK9093593.1"/>
    <property type="molecule type" value="Genomic_DNA"/>
</dbReference>
<evidence type="ECO:0000256" key="1">
    <source>
        <dbReference type="ARBA" id="ARBA00022982"/>
    </source>
</evidence>
<dbReference type="Proteomes" id="UP001420932">
    <property type="component" value="Unassembled WGS sequence"/>
</dbReference>